<proteinExistence type="predicted"/>
<dbReference type="eggNOG" id="ENOG502ZRVG">
    <property type="taxonomic scope" value="Bacteria"/>
</dbReference>
<dbReference type="Pfam" id="PF02120">
    <property type="entry name" value="Flg_hook"/>
    <property type="match status" value="1"/>
</dbReference>
<organism evidence="2 3">
    <name type="scientific">Thermobrachium celere DSM 8682</name>
    <dbReference type="NCBI Taxonomy" id="941824"/>
    <lineage>
        <taxon>Bacteria</taxon>
        <taxon>Bacillati</taxon>
        <taxon>Bacillota</taxon>
        <taxon>Clostridia</taxon>
        <taxon>Eubacteriales</taxon>
        <taxon>Clostridiaceae</taxon>
        <taxon>Thermobrachium</taxon>
    </lineage>
</organism>
<sequence>MKIENVISTNKFISSNSEKTKLDKGDYFTQIFDSYINDNSNQETEIDCNNTEIYNLIKNILSLINENNELNNIQNNILSTINNNEGLKDFFINLNSAITNADSLSVIFENFKLNDNISSNLSDNLYKFLKHINDYINIKHNEITTSSFDNIQSYVKQQINDLIMKEKLFESTYQLNYAKNEFLNNNKDSLLNLDQITDIFIETKNEPNQLNNLNYNALNKITDTFNETKFESKQFINSNKDTLNQIKNILNELKNDFKSDSSEINLLNSGYNKNDFIVNNLKYINTHEVTISNPREILDVIVQKINILKNENLTEMKLLLKPRELGEISINLRYKNGELEATITTNNKNITSIINNNIDYLKEKISAIDYKIASVSININTNDKDSENKNKNLYRPTKKSNKPKFELNEEMLINNI</sequence>
<name>R7RRQ0_9CLOT</name>
<evidence type="ECO:0000259" key="1">
    <source>
        <dbReference type="Pfam" id="PF02120"/>
    </source>
</evidence>
<dbReference type="EMBL" id="CAVN010000093">
    <property type="protein sequence ID" value="CDF58016.1"/>
    <property type="molecule type" value="Genomic_DNA"/>
</dbReference>
<accession>R7RRQ0</accession>
<keyword evidence="3" id="KW-1185">Reference proteome</keyword>
<dbReference type="Proteomes" id="UP000014923">
    <property type="component" value="Unassembled WGS sequence"/>
</dbReference>
<reference evidence="2" key="1">
    <citation type="submission" date="2013-03" db="EMBL/GenBank/DDBJ databases">
        <title>Draft genome sequence of the hydrogen-ethanol-producing anaerobic alkalithermophilic Caloramator celere.</title>
        <authorList>
            <person name="Ciranna A."/>
            <person name="Larjo A."/>
            <person name="Kivisto A."/>
            <person name="Santala V."/>
            <person name="Roos C."/>
            <person name="Karp M."/>
        </authorList>
    </citation>
    <scope>NUCLEOTIDE SEQUENCE [LARGE SCALE GENOMIC DNA]</scope>
    <source>
        <strain evidence="2">DSM 8682</strain>
    </source>
</reference>
<dbReference type="RefSeq" id="WP_018661710.1">
    <property type="nucleotide sequence ID" value="NZ_HF952018.1"/>
</dbReference>
<dbReference type="OrthoDB" id="1934566at2"/>
<feature type="domain" description="Flagellar hook-length control protein-like C-terminal" evidence="1">
    <location>
        <begin position="305"/>
        <end position="383"/>
    </location>
</feature>
<dbReference type="InterPro" id="IPR021136">
    <property type="entry name" value="Flagellar_hook_control-like_C"/>
</dbReference>
<evidence type="ECO:0000313" key="3">
    <source>
        <dbReference type="Proteomes" id="UP000014923"/>
    </source>
</evidence>
<evidence type="ECO:0000313" key="2">
    <source>
        <dbReference type="EMBL" id="CDF58016.1"/>
    </source>
</evidence>
<dbReference type="Gene3D" id="3.30.750.140">
    <property type="match status" value="1"/>
</dbReference>
<protein>
    <recommendedName>
        <fullName evidence="1">Flagellar hook-length control protein-like C-terminal domain-containing protein</fullName>
    </recommendedName>
</protein>
<dbReference type="InterPro" id="IPR038610">
    <property type="entry name" value="FliK-like_C_sf"/>
</dbReference>
<comment type="caution">
    <text evidence="2">The sequence shown here is derived from an EMBL/GenBank/DDBJ whole genome shotgun (WGS) entry which is preliminary data.</text>
</comment>
<gene>
    <name evidence="2" type="ORF">TCEL_01930</name>
</gene>
<dbReference type="HOGENOM" id="CLU_660441_0_0_9"/>
<dbReference type="AlphaFoldDB" id="R7RRQ0"/>